<keyword evidence="2" id="KW-0238">DNA-binding</keyword>
<keyword evidence="3" id="KW-1015">Disulfide bond</keyword>
<feature type="domain" description="HTH cro/C1-type" evidence="4">
    <location>
        <begin position="1"/>
        <end position="46"/>
    </location>
</feature>
<dbReference type="SUPFAM" id="SSF49899">
    <property type="entry name" value="Concanavalin A-like lectins/glucanases"/>
    <property type="match status" value="1"/>
</dbReference>
<dbReference type="InterPro" id="IPR013320">
    <property type="entry name" value="ConA-like_dom_sf"/>
</dbReference>
<keyword evidence="1" id="KW-0732">Signal</keyword>
<evidence type="ECO:0000256" key="1">
    <source>
        <dbReference type="ARBA" id="ARBA00022729"/>
    </source>
</evidence>
<dbReference type="InterPro" id="IPR006558">
    <property type="entry name" value="LamG-like"/>
</dbReference>
<dbReference type="InterPro" id="IPR010982">
    <property type="entry name" value="Lambda_DNA-bd_dom_sf"/>
</dbReference>
<name>A0A3A1UNX0_9BACL</name>
<dbReference type="InterPro" id="IPR037523">
    <property type="entry name" value="VOC_core"/>
</dbReference>
<organism evidence="6 7">
    <name type="scientific">Paenibacillus nanensis</name>
    <dbReference type="NCBI Taxonomy" id="393251"/>
    <lineage>
        <taxon>Bacteria</taxon>
        <taxon>Bacillati</taxon>
        <taxon>Bacillota</taxon>
        <taxon>Bacilli</taxon>
        <taxon>Bacillales</taxon>
        <taxon>Paenibacillaceae</taxon>
        <taxon>Paenibacillus</taxon>
    </lineage>
</organism>
<dbReference type="OrthoDB" id="9812495at2"/>
<dbReference type="Pfam" id="PF01381">
    <property type="entry name" value="HTH_3"/>
    <property type="match status" value="1"/>
</dbReference>
<dbReference type="InterPro" id="IPR001387">
    <property type="entry name" value="Cro/C1-type_HTH"/>
</dbReference>
<dbReference type="CDD" id="cd00093">
    <property type="entry name" value="HTH_XRE"/>
    <property type="match status" value="1"/>
</dbReference>
<gene>
    <name evidence="6" type="ORF">D3P08_20565</name>
</gene>
<keyword evidence="7" id="KW-1185">Reference proteome</keyword>
<comment type="caution">
    <text evidence="6">The sequence shown here is derived from an EMBL/GenBank/DDBJ whole genome shotgun (WGS) entry which is preliminary data.</text>
</comment>
<dbReference type="SMART" id="SM00560">
    <property type="entry name" value="LamGL"/>
    <property type="match status" value="1"/>
</dbReference>
<dbReference type="Pfam" id="PF13385">
    <property type="entry name" value="Laminin_G_3"/>
    <property type="match status" value="1"/>
</dbReference>
<dbReference type="PROSITE" id="PS50943">
    <property type="entry name" value="HTH_CROC1"/>
    <property type="match status" value="1"/>
</dbReference>
<dbReference type="PANTHER" id="PTHR46558:SF11">
    <property type="entry name" value="HTH-TYPE TRANSCRIPTIONAL REGULATOR XRE"/>
    <property type="match status" value="1"/>
</dbReference>
<dbReference type="Gene3D" id="2.60.120.200">
    <property type="match status" value="1"/>
</dbReference>
<dbReference type="Gene3D" id="1.10.260.40">
    <property type="entry name" value="lambda repressor-like DNA-binding domains"/>
    <property type="match status" value="1"/>
</dbReference>
<dbReference type="Gene3D" id="3.10.180.10">
    <property type="entry name" value="2,3-Dihydroxybiphenyl 1,2-Dioxygenase, domain 1"/>
    <property type="match status" value="1"/>
</dbReference>
<evidence type="ECO:0000259" key="4">
    <source>
        <dbReference type="PROSITE" id="PS50943"/>
    </source>
</evidence>
<proteinExistence type="predicted"/>
<dbReference type="Proteomes" id="UP000266482">
    <property type="component" value="Unassembled WGS sequence"/>
</dbReference>
<dbReference type="PROSITE" id="PS51819">
    <property type="entry name" value="VOC"/>
    <property type="match status" value="1"/>
</dbReference>
<dbReference type="GO" id="GO:0003677">
    <property type="term" value="F:DNA binding"/>
    <property type="evidence" value="ECO:0007669"/>
    <property type="project" value="UniProtKB-KW"/>
</dbReference>
<dbReference type="CDD" id="cd06587">
    <property type="entry name" value="VOC"/>
    <property type="match status" value="1"/>
</dbReference>
<accession>A0A3A1UNX0</accession>
<feature type="domain" description="VOC" evidence="5">
    <location>
        <begin position="283"/>
        <end position="405"/>
    </location>
</feature>
<evidence type="ECO:0000313" key="6">
    <source>
        <dbReference type="EMBL" id="RIX50248.1"/>
    </source>
</evidence>
<dbReference type="EMBL" id="QXQA01000015">
    <property type="protein sequence ID" value="RIX50248.1"/>
    <property type="molecule type" value="Genomic_DNA"/>
</dbReference>
<evidence type="ECO:0000313" key="7">
    <source>
        <dbReference type="Proteomes" id="UP000266482"/>
    </source>
</evidence>
<dbReference type="InterPro" id="IPR004360">
    <property type="entry name" value="Glyas_Fos-R_dOase_dom"/>
</dbReference>
<evidence type="ECO:0000256" key="2">
    <source>
        <dbReference type="ARBA" id="ARBA00023125"/>
    </source>
</evidence>
<dbReference type="InterPro" id="IPR029068">
    <property type="entry name" value="Glyas_Bleomycin-R_OHBP_Dase"/>
</dbReference>
<protein>
    <submittedName>
        <fullName evidence="6">Helix-turn-helix domain-containing protein</fullName>
    </submittedName>
</protein>
<dbReference type="Pfam" id="PF00903">
    <property type="entry name" value="Glyoxalase"/>
    <property type="match status" value="1"/>
</dbReference>
<dbReference type="SUPFAM" id="SSF54593">
    <property type="entry name" value="Glyoxalase/Bleomycin resistance protein/Dihydroxybiphenyl dioxygenase"/>
    <property type="match status" value="1"/>
</dbReference>
<dbReference type="SUPFAM" id="SSF47413">
    <property type="entry name" value="lambda repressor-like DNA-binding domains"/>
    <property type="match status" value="1"/>
</dbReference>
<dbReference type="AlphaFoldDB" id="A0A3A1UNX0"/>
<evidence type="ECO:0000259" key="5">
    <source>
        <dbReference type="PROSITE" id="PS51819"/>
    </source>
</evidence>
<sequence length="408" mass="46199">MTQEQLAERIGITPQSVSKWENGLSCPDVAVLPILSDVFQVTIDELFGSHFAGIRRGLAAEYLFHGDAQDSSGCGRHGIVVGAALCKNRFDKPNSAYYFDGVDDYIVVDPAPELKQDAFSLSVWCRYDMNADLTGWNRAIVSQEGPHARSFQLSTRENVIVFHRFLQEPDLAMERPLAKDFWYHIAVTYEAGTFKLYRNGRLITEQPGTFSVNREEPLYIGRKSSNEPAFFFHGSIDDLKLYNRAITADEVEELYLENGWVPEKEPQASVISEENIPVLEGVEDLSINVNPTDIQAAVDWYVKHLGFVPLHSPSKDELAFLKLNKGPNLIVRCTDIHDQAMELESDKENARKPAPFIFASKRNIERLREQLIEAGAQNLDLKDAGFGYFLHFRDPFGHNWCILREKIG</sequence>
<evidence type="ECO:0000256" key="3">
    <source>
        <dbReference type="ARBA" id="ARBA00023157"/>
    </source>
</evidence>
<dbReference type="PANTHER" id="PTHR46558">
    <property type="entry name" value="TRACRIPTIONAL REGULATORY PROTEIN-RELATED-RELATED"/>
    <property type="match status" value="1"/>
</dbReference>
<reference evidence="6 7" key="1">
    <citation type="submission" date="2018-09" db="EMBL/GenBank/DDBJ databases">
        <title>Paenibacillus aracenensis nov. sp. isolated from a cave in southern Spain.</title>
        <authorList>
            <person name="Jurado V."/>
            <person name="Gutierrez-Patricio S."/>
            <person name="Gonzalez-Pimentel J.L."/>
            <person name="Miller A.Z."/>
            <person name="Laiz L."/>
            <person name="Saiz-Jimenez C."/>
        </authorList>
    </citation>
    <scope>NUCLEOTIDE SEQUENCE [LARGE SCALE GENOMIC DNA]</scope>
    <source>
        <strain evidence="6 7">DSM 22867</strain>
    </source>
</reference>
<dbReference type="SMART" id="SM00530">
    <property type="entry name" value="HTH_XRE"/>
    <property type="match status" value="1"/>
</dbReference>